<feature type="transmembrane region" description="Helical" evidence="1">
    <location>
        <begin position="29"/>
        <end position="50"/>
    </location>
</feature>
<keyword evidence="1" id="KW-0472">Membrane</keyword>
<gene>
    <name evidence="2" type="ORF">CLPUN_43710</name>
</gene>
<dbReference type="AlphaFoldDB" id="A0A1S8T752"/>
<feature type="transmembrane region" description="Helical" evidence="1">
    <location>
        <begin position="6"/>
        <end position="22"/>
    </location>
</feature>
<reference evidence="2 3" key="1">
    <citation type="submission" date="2016-05" db="EMBL/GenBank/DDBJ databases">
        <title>Microbial solvent formation.</title>
        <authorList>
            <person name="Poehlein A."/>
            <person name="Montoya Solano J.D."/>
            <person name="Flitsch S."/>
            <person name="Krabben P."/>
            <person name="Duerre P."/>
            <person name="Daniel R."/>
        </authorList>
    </citation>
    <scope>NUCLEOTIDE SEQUENCE [LARGE SCALE GENOMIC DNA]</scope>
    <source>
        <strain evidence="2 3">DSM 2619</strain>
    </source>
</reference>
<organism evidence="2 3">
    <name type="scientific">Clostridium puniceum</name>
    <dbReference type="NCBI Taxonomy" id="29367"/>
    <lineage>
        <taxon>Bacteria</taxon>
        <taxon>Bacillati</taxon>
        <taxon>Bacillota</taxon>
        <taxon>Clostridia</taxon>
        <taxon>Eubacteriales</taxon>
        <taxon>Clostridiaceae</taxon>
        <taxon>Clostridium</taxon>
    </lineage>
</organism>
<comment type="caution">
    <text evidence="2">The sequence shown here is derived from an EMBL/GenBank/DDBJ whole genome shotgun (WGS) entry which is preliminary data.</text>
</comment>
<feature type="transmembrane region" description="Helical" evidence="1">
    <location>
        <begin position="126"/>
        <end position="152"/>
    </location>
</feature>
<dbReference type="EMBL" id="LZZM01000212">
    <property type="protein sequence ID" value="OOM73617.1"/>
    <property type="molecule type" value="Genomic_DNA"/>
</dbReference>
<evidence type="ECO:0000313" key="2">
    <source>
        <dbReference type="EMBL" id="OOM73617.1"/>
    </source>
</evidence>
<keyword evidence="1" id="KW-1133">Transmembrane helix</keyword>
<evidence type="ECO:0000313" key="3">
    <source>
        <dbReference type="Proteomes" id="UP000190890"/>
    </source>
</evidence>
<keyword evidence="3" id="KW-1185">Reference proteome</keyword>
<feature type="transmembrane region" description="Helical" evidence="1">
    <location>
        <begin position="96"/>
        <end position="114"/>
    </location>
</feature>
<evidence type="ECO:0000256" key="1">
    <source>
        <dbReference type="SAM" id="Phobius"/>
    </source>
</evidence>
<protein>
    <recommendedName>
        <fullName evidence="4">Histidine kinase N-terminal 7TM region domain-containing protein</fullName>
    </recommendedName>
</protein>
<proteinExistence type="predicted"/>
<feature type="transmembrane region" description="Helical" evidence="1">
    <location>
        <begin position="196"/>
        <end position="217"/>
    </location>
</feature>
<feature type="transmembrane region" description="Helical" evidence="1">
    <location>
        <begin position="62"/>
        <end position="84"/>
    </location>
</feature>
<sequence>MYMVGTILGLFVTATIILIKDYETESTWWLAGFLFLCGLGAFSSVTASIFNNIIDPKYMDLVYYISARLSVSAHYLAPVCILIYAMLYSNLINNKIVYLLLFIPEILCYILLPIKNNDLKTTTELLQYIGILCIVEVPYLFSAIVLLIYSFVKEKYYLIKKYKFVNIVIIVSGLIYVTPFNFILRALGMENSWELFSILIPIHFVIFIYFANKFAVFGDTMKFDKYKFAFENIIDYICRLSSTFDPLLQLKLTH</sequence>
<keyword evidence="1" id="KW-0812">Transmembrane</keyword>
<dbReference type="STRING" id="29367.CLPUN_43710"/>
<accession>A0A1S8T752</accession>
<feature type="transmembrane region" description="Helical" evidence="1">
    <location>
        <begin position="164"/>
        <end position="184"/>
    </location>
</feature>
<name>A0A1S8T752_9CLOT</name>
<evidence type="ECO:0008006" key="4">
    <source>
        <dbReference type="Google" id="ProtNLM"/>
    </source>
</evidence>
<dbReference type="Proteomes" id="UP000190890">
    <property type="component" value="Unassembled WGS sequence"/>
</dbReference>